<evidence type="ECO:0000256" key="1">
    <source>
        <dbReference type="SAM" id="Phobius"/>
    </source>
</evidence>
<gene>
    <name evidence="2" type="ORF">Pfra01_000122100</name>
</gene>
<evidence type="ECO:0000313" key="2">
    <source>
        <dbReference type="EMBL" id="GMF17432.1"/>
    </source>
</evidence>
<keyword evidence="3" id="KW-1185">Reference proteome</keyword>
<dbReference type="Proteomes" id="UP001165121">
    <property type="component" value="Unassembled WGS sequence"/>
</dbReference>
<dbReference type="AlphaFoldDB" id="A0A9W6WUP3"/>
<sequence length="180" mass="19384">MAKSGAFAQLRTTAFLRRGAWELRQGQCSSASIAILLLFGAAILSLSVWVSPPSGMETLASHLPNLRPKLQASGDDNPLRWGGGDSTVIIKGQKLQRPLPRQYPNGATNKFQCDLPALRYECDLNAEEGCKAYPQLFPSAALIDNWKPENTQTPQAIFNSICHFNVSDPVSADGAVVGGT</sequence>
<comment type="caution">
    <text evidence="2">The sequence shown here is derived from an EMBL/GenBank/DDBJ whole genome shotgun (WGS) entry which is preliminary data.</text>
</comment>
<proteinExistence type="predicted"/>
<organism evidence="2 3">
    <name type="scientific">Phytophthora fragariaefolia</name>
    <dbReference type="NCBI Taxonomy" id="1490495"/>
    <lineage>
        <taxon>Eukaryota</taxon>
        <taxon>Sar</taxon>
        <taxon>Stramenopiles</taxon>
        <taxon>Oomycota</taxon>
        <taxon>Peronosporomycetes</taxon>
        <taxon>Peronosporales</taxon>
        <taxon>Peronosporaceae</taxon>
        <taxon>Phytophthora</taxon>
    </lineage>
</organism>
<keyword evidence="1" id="KW-0812">Transmembrane</keyword>
<dbReference type="OrthoDB" id="415358at2759"/>
<accession>A0A9W6WUP3</accession>
<keyword evidence="1" id="KW-1133">Transmembrane helix</keyword>
<reference evidence="2" key="1">
    <citation type="submission" date="2023-04" db="EMBL/GenBank/DDBJ databases">
        <title>Phytophthora fragariaefolia NBRC 109709.</title>
        <authorList>
            <person name="Ichikawa N."/>
            <person name="Sato H."/>
            <person name="Tonouchi N."/>
        </authorList>
    </citation>
    <scope>NUCLEOTIDE SEQUENCE</scope>
    <source>
        <strain evidence="2">NBRC 109709</strain>
    </source>
</reference>
<feature type="transmembrane region" description="Helical" evidence="1">
    <location>
        <begin position="31"/>
        <end position="50"/>
    </location>
</feature>
<evidence type="ECO:0000313" key="3">
    <source>
        <dbReference type="Proteomes" id="UP001165121"/>
    </source>
</evidence>
<protein>
    <submittedName>
        <fullName evidence="2">Unnamed protein product</fullName>
    </submittedName>
</protein>
<name>A0A9W6WUP3_9STRA</name>
<keyword evidence="1" id="KW-0472">Membrane</keyword>
<dbReference type="EMBL" id="BSXT01000092">
    <property type="protein sequence ID" value="GMF17432.1"/>
    <property type="molecule type" value="Genomic_DNA"/>
</dbReference>